<dbReference type="SUPFAM" id="SSF52833">
    <property type="entry name" value="Thioredoxin-like"/>
    <property type="match status" value="1"/>
</dbReference>
<dbReference type="InterPro" id="IPR004045">
    <property type="entry name" value="Glutathione_S-Trfase_N"/>
</dbReference>
<dbReference type="InterPro" id="IPR036249">
    <property type="entry name" value="Thioredoxin-like_sf"/>
</dbReference>
<dbReference type="PROSITE" id="PS50405">
    <property type="entry name" value="GST_CTER"/>
    <property type="match status" value="1"/>
</dbReference>
<evidence type="ECO:0000259" key="2">
    <source>
        <dbReference type="PROSITE" id="PS50405"/>
    </source>
</evidence>
<keyword evidence="4" id="KW-1185">Reference proteome</keyword>
<accession>A0ABR4J2Q2</accession>
<dbReference type="InterPro" id="IPR050213">
    <property type="entry name" value="GST_superfamily"/>
</dbReference>
<reference evidence="3 4" key="1">
    <citation type="submission" date="2024-07" db="EMBL/GenBank/DDBJ databases">
        <title>Section-level genome sequencing and comparative genomics of Aspergillus sections Usti and Cavernicolus.</title>
        <authorList>
            <consortium name="Lawrence Berkeley National Laboratory"/>
            <person name="Nybo J.L."/>
            <person name="Vesth T.C."/>
            <person name="Theobald S."/>
            <person name="Frisvad J.C."/>
            <person name="Larsen T.O."/>
            <person name="Kjaerboelling I."/>
            <person name="Rothschild-Mancinelli K."/>
            <person name="Lyhne E.K."/>
            <person name="Kogle M.E."/>
            <person name="Barry K."/>
            <person name="Clum A."/>
            <person name="Na H."/>
            <person name="Ledsgaard L."/>
            <person name="Lin J."/>
            <person name="Lipzen A."/>
            <person name="Kuo A."/>
            <person name="Riley R."/>
            <person name="Mondo S."/>
            <person name="LaButti K."/>
            <person name="Haridas S."/>
            <person name="Pangalinan J."/>
            <person name="Salamov A.A."/>
            <person name="Simmons B.A."/>
            <person name="Magnuson J.K."/>
            <person name="Chen J."/>
            <person name="Drula E."/>
            <person name="Henrissat B."/>
            <person name="Wiebenga A."/>
            <person name="Lubbers R.J."/>
            <person name="Gomes A.C."/>
            <person name="Makela M.R."/>
            <person name="Stajich J."/>
            <person name="Grigoriev I.V."/>
            <person name="Mortensen U.H."/>
            <person name="De vries R.P."/>
            <person name="Baker S.E."/>
            <person name="Andersen M.R."/>
        </authorList>
    </citation>
    <scope>NUCLEOTIDE SEQUENCE [LARGE SCALE GENOMIC DNA]</scope>
    <source>
        <strain evidence="3 4">CBS 600.67</strain>
    </source>
</reference>
<dbReference type="InterPro" id="IPR010987">
    <property type="entry name" value="Glutathione-S-Trfase_C-like"/>
</dbReference>
<dbReference type="PANTHER" id="PTHR11571">
    <property type="entry name" value="GLUTATHIONE S-TRANSFERASE"/>
    <property type="match status" value="1"/>
</dbReference>
<sequence length="204" mass="23349">MSPKPIYHYLAIGRLGRGEVLNLFLKDAGIAVDDIRYPWDESWPATSEKLKEQGITRTGLLPALEYHGSILTQHIPTLRYLARELGAYDGETSYEKYLVDAVADIYNDWRANWVSNLKSASAEYKDEYAPKYYKLLAQYYSDRQGPYLLGEKITYVDFAVYQSLDNERRTGSLPATIPEPLVKLQKAVEARPNIAEYLKEGKEE</sequence>
<proteinExistence type="predicted"/>
<feature type="domain" description="GST N-terminal" evidence="1">
    <location>
        <begin position="5"/>
        <end position="89"/>
    </location>
</feature>
<name>A0ABR4J2Q2_9EURO</name>
<dbReference type="Proteomes" id="UP001610335">
    <property type="component" value="Unassembled WGS sequence"/>
</dbReference>
<dbReference type="PANTHER" id="PTHR11571:SF150">
    <property type="entry name" value="GLUTATHIONE S-TRANSFERASE"/>
    <property type="match status" value="1"/>
</dbReference>
<dbReference type="EMBL" id="JBFXLS010000002">
    <property type="protein sequence ID" value="KAL2834270.1"/>
    <property type="molecule type" value="Genomic_DNA"/>
</dbReference>
<dbReference type="Gene3D" id="3.40.30.10">
    <property type="entry name" value="Glutaredoxin"/>
    <property type="match status" value="1"/>
</dbReference>
<dbReference type="SUPFAM" id="SSF47616">
    <property type="entry name" value="GST C-terminal domain-like"/>
    <property type="match status" value="1"/>
</dbReference>
<organism evidence="3 4">
    <name type="scientific">Aspergillus cavernicola</name>
    <dbReference type="NCBI Taxonomy" id="176166"/>
    <lineage>
        <taxon>Eukaryota</taxon>
        <taxon>Fungi</taxon>
        <taxon>Dikarya</taxon>
        <taxon>Ascomycota</taxon>
        <taxon>Pezizomycotina</taxon>
        <taxon>Eurotiomycetes</taxon>
        <taxon>Eurotiomycetidae</taxon>
        <taxon>Eurotiales</taxon>
        <taxon>Aspergillaceae</taxon>
        <taxon>Aspergillus</taxon>
        <taxon>Aspergillus subgen. Nidulantes</taxon>
    </lineage>
</organism>
<dbReference type="Pfam" id="PF14497">
    <property type="entry name" value="GST_C_3"/>
    <property type="match status" value="1"/>
</dbReference>
<evidence type="ECO:0000313" key="4">
    <source>
        <dbReference type="Proteomes" id="UP001610335"/>
    </source>
</evidence>
<dbReference type="InterPro" id="IPR004046">
    <property type="entry name" value="GST_C"/>
</dbReference>
<evidence type="ECO:0000259" key="1">
    <source>
        <dbReference type="PROSITE" id="PS50404"/>
    </source>
</evidence>
<gene>
    <name evidence="3" type="ORF">BDW59DRAFT_137620</name>
</gene>
<evidence type="ECO:0000313" key="3">
    <source>
        <dbReference type="EMBL" id="KAL2834270.1"/>
    </source>
</evidence>
<feature type="domain" description="GST C-terminal" evidence="2">
    <location>
        <begin position="92"/>
        <end position="204"/>
    </location>
</feature>
<dbReference type="InterPro" id="IPR036282">
    <property type="entry name" value="Glutathione-S-Trfase_C_sf"/>
</dbReference>
<protein>
    <submittedName>
        <fullName evidence="3">Glutathione S-transferase</fullName>
    </submittedName>
</protein>
<dbReference type="PROSITE" id="PS50404">
    <property type="entry name" value="GST_NTER"/>
    <property type="match status" value="1"/>
</dbReference>
<dbReference type="Gene3D" id="1.20.1050.10">
    <property type="match status" value="1"/>
</dbReference>
<comment type="caution">
    <text evidence="3">The sequence shown here is derived from an EMBL/GenBank/DDBJ whole genome shotgun (WGS) entry which is preliminary data.</text>
</comment>